<dbReference type="PANTHER" id="PTHR46072:SF2">
    <property type="entry name" value="AMIDASE (EUROFUNG)"/>
    <property type="match status" value="1"/>
</dbReference>
<name>A0AA39R514_9LECA</name>
<dbReference type="InterPro" id="IPR023631">
    <property type="entry name" value="Amidase_dom"/>
</dbReference>
<feature type="active site" description="Charge relay system" evidence="5">
    <location>
        <position position="132"/>
    </location>
</feature>
<evidence type="ECO:0000313" key="8">
    <source>
        <dbReference type="Proteomes" id="UP001166286"/>
    </source>
</evidence>
<dbReference type="GO" id="GO:0004040">
    <property type="term" value="F:amidase activity"/>
    <property type="evidence" value="ECO:0007669"/>
    <property type="project" value="UniProtKB-EC"/>
</dbReference>
<evidence type="ECO:0000256" key="5">
    <source>
        <dbReference type="PIRSR" id="PIRSR001221-1"/>
    </source>
</evidence>
<dbReference type="EC" id="3.5.1.4" evidence="3"/>
<keyword evidence="4" id="KW-0378">Hydrolase</keyword>
<evidence type="ECO:0000313" key="7">
    <source>
        <dbReference type="EMBL" id="KAK0515032.1"/>
    </source>
</evidence>
<feature type="domain" description="Amidase" evidence="6">
    <location>
        <begin position="76"/>
        <end position="544"/>
    </location>
</feature>
<organism evidence="7 8">
    <name type="scientific">Cladonia borealis</name>
    <dbReference type="NCBI Taxonomy" id="184061"/>
    <lineage>
        <taxon>Eukaryota</taxon>
        <taxon>Fungi</taxon>
        <taxon>Dikarya</taxon>
        <taxon>Ascomycota</taxon>
        <taxon>Pezizomycotina</taxon>
        <taxon>Lecanoromycetes</taxon>
        <taxon>OSLEUM clade</taxon>
        <taxon>Lecanoromycetidae</taxon>
        <taxon>Lecanorales</taxon>
        <taxon>Lecanorineae</taxon>
        <taxon>Cladoniaceae</taxon>
        <taxon>Cladonia</taxon>
    </lineage>
</organism>
<comment type="caution">
    <text evidence="7">The sequence shown here is derived from an EMBL/GenBank/DDBJ whole genome shotgun (WGS) entry which is preliminary data.</text>
</comment>
<evidence type="ECO:0000256" key="3">
    <source>
        <dbReference type="ARBA" id="ARBA00012922"/>
    </source>
</evidence>
<dbReference type="PIRSF" id="PIRSF001221">
    <property type="entry name" value="Amidase_fungi"/>
    <property type="match status" value="1"/>
</dbReference>
<dbReference type="Proteomes" id="UP001166286">
    <property type="component" value="Unassembled WGS sequence"/>
</dbReference>
<dbReference type="AlphaFoldDB" id="A0AA39R514"/>
<dbReference type="Gene3D" id="3.90.1300.10">
    <property type="entry name" value="Amidase signature (AS) domain"/>
    <property type="match status" value="1"/>
</dbReference>
<feature type="active site" description="Charge relay system" evidence="5">
    <location>
        <position position="209"/>
    </location>
</feature>
<protein>
    <recommendedName>
        <fullName evidence="3">amidase</fullName>
        <ecNumber evidence="3">3.5.1.4</ecNumber>
    </recommendedName>
</protein>
<dbReference type="InterPro" id="IPR020556">
    <property type="entry name" value="Amidase_CS"/>
</dbReference>
<dbReference type="EMBL" id="JAFEKC020000004">
    <property type="protein sequence ID" value="KAK0515032.1"/>
    <property type="molecule type" value="Genomic_DNA"/>
</dbReference>
<dbReference type="Pfam" id="PF01425">
    <property type="entry name" value="Amidase"/>
    <property type="match status" value="1"/>
</dbReference>
<comment type="catalytic activity">
    <reaction evidence="1">
        <text>a monocarboxylic acid amide + H2O = a monocarboxylate + NH4(+)</text>
        <dbReference type="Rhea" id="RHEA:12020"/>
        <dbReference type="ChEBI" id="CHEBI:15377"/>
        <dbReference type="ChEBI" id="CHEBI:28938"/>
        <dbReference type="ChEBI" id="CHEBI:35757"/>
        <dbReference type="ChEBI" id="CHEBI:83628"/>
        <dbReference type="EC" id="3.5.1.4"/>
    </reaction>
</comment>
<gene>
    <name evidence="7" type="ORF">JMJ35_002411</name>
</gene>
<evidence type="ECO:0000259" key="6">
    <source>
        <dbReference type="Pfam" id="PF01425"/>
    </source>
</evidence>
<evidence type="ECO:0000256" key="1">
    <source>
        <dbReference type="ARBA" id="ARBA00001311"/>
    </source>
</evidence>
<feature type="active site" description="Acyl-ester intermediate" evidence="5">
    <location>
        <position position="233"/>
    </location>
</feature>
<evidence type="ECO:0000256" key="2">
    <source>
        <dbReference type="ARBA" id="ARBA00009199"/>
    </source>
</evidence>
<dbReference type="InterPro" id="IPR036928">
    <property type="entry name" value="AS_sf"/>
</dbReference>
<proteinExistence type="inferred from homology"/>
<accession>A0AA39R514</accession>
<keyword evidence="8" id="KW-1185">Reference proteome</keyword>
<comment type="similarity">
    <text evidence="2">Belongs to the amidase family.</text>
</comment>
<reference evidence="7" key="1">
    <citation type="submission" date="2023-03" db="EMBL/GenBank/DDBJ databases">
        <title>Complete genome of Cladonia borealis.</title>
        <authorList>
            <person name="Park H."/>
        </authorList>
    </citation>
    <scope>NUCLEOTIDE SEQUENCE</scope>
    <source>
        <strain evidence="7">ANT050790</strain>
    </source>
</reference>
<dbReference type="SUPFAM" id="SSF75304">
    <property type="entry name" value="Amidase signature (AS) enzymes"/>
    <property type="match status" value="1"/>
</dbReference>
<evidence type="ECO:0000256" key="4">
    <source>
        <dbReference type="ARBA" id="ARBA00022801"/>
    </source>
</evidence>
<dbReference type="PANTHER" id="PTHR46072">
    <property type="entry name" value="AMIDASE-RELATED-RELATED"/>
    <property type="match status" value="1"/>
</dbReference>
<sequence length="555" mass="61094">MATDWQRVGQQKRETINSLLPPQWKLAEPVPDADSLPNATKLPRSLLTEREIEITETHTAQQLAQKLADRTYTATEVTRAFCHRATIAHQLVNCLSEVLFDSALKRAGELDSYIATYRKPVGPLHGLPISLKDQFRIEGAETSVGYVGWLGKPETAETESEIVRMLIKSGAVVHAKTNVPTGLMAIETNNNIVGYTWNAFNRHLSSGGSSGGEASLIAMKGSLIGLGTDIGASIRLPASANGLYGLKPSSGRLPYKGVANTMEGQNIVESVVGPIAHRPSDLQLMMETLLSSKPWERDPCVLPLPWREIEQVEIGRRARTSGLCFGVMRWDGMVMPHPPILQAIDKIVTRLRENGHEVVEWMPPSHAEAFEILFQVFTADGGAEIHKTLALSNEPPVPQVAMSYGTEPGSLPTTSITEYWALQLRKRSFQERYASYWQSTASTTSSGRVVDAVIMPVAPSASVKPGQGRYFGYTGVANVLDYSAVTIPVGMVNKESDFSVEWRGHVPVSDMDREIWESFDPGDFHGAPVAIQLLGRRLEEEKLLAIAQEFERWLL</sequence>
<dbReference type="PROSITE" id="PS00571">
    <property type="entry name" value="AMIDASES"/>
    <property type="match status" value="1"/>
</dbReference>